<keyword evidence="3 12" id="KW-1134">Transmembrane beta strand</keyword>
<keyword evidence="11 12" id="KW-0998">Cell outer membrane</keyword>
<keyword evidence="4" id="KW-0410">Iron transport</keyword>
<keyword evidence="6 14" id="KW-0732">Signal</keyword>
<comment type="caution">
    <text evidence="17">The sequence shown here is derived from an EMBL/GenBank/DDBJ whole genome shotgun (WGS) entry which is preliminary data.</text>
</comment>
<evidence type="ECO:0000256" key="4">
    <source>
        <dbReference type="ARBA" id="ARBA00022496"/>
    </source>
</evidence>
<keyword evidence="9 13" id="KW-0798">TonB box</keyword>
<feature type="domain" description="TonB-dependent receptor-like beta-barrel" evidence="15">
    <location>
        <begin position="383"/>
        <end position="835"/>
    </location>
</feature>
<comment type="similarity">
    <text evidence="12 13">Belongs to the TonB-dependent receptor family.</text>
</comment>
<evidence type="ECO:0000256" key="8">
    <source>
        <dbReference type="ARBA" id="ARBA00023065"/>
    </source>
</evidence>
<dbReference type="InterPro" id="IPR037066">
    <property type="entry name" value="Plug_dom_sf"/>
</dbReference>
<dbReference type="PROSITE" id="PS52016">
    <property type="entry name" value="TONB_DEPENDENT_REC_3"/>
    <property type="match status" value="1"/>
</dbReference>
<dbReference type="Pfam" id="PF07715">
    <property type="entry name" value="Plug"/>
    <property type="match status" value="1"/>
</dbReference>
<dbReference type="PANTHER" id="PTHR32552:SF89">
    <property type="entry name" value="CATECHOLATE SIDEROPHORE RECEPTOR FIU"/>
    <property type="match status" value="1"/>
</dbReference>
<evidence type="ECO:0000256" key="9">
    <source>
        <dbReference type="ARBA" id="ARBA00023077"/>
    </source>
</evidence>
<organism evidence="17 18">
    <name type="scientific">Flavobacterium pokkalii</name>
    <dbReference type="NCBI Taxonomy" id="1940408"/>
    <lineage>
        <taxon>Bacteria</taxon>
        <taxon>Pseudomonadati</taxon>
        <taxon>Bacteroidota</taxon>
        <taxon>Flavobacteriia</taxon>
        <taxon>Flavobacteriales</taxon>
        <taxon>Flavobacteriaceae</taxon>
        <taxon>Flavobacterium</taxon>
    </lineage>
</organism>
<keyword evidence="10 12" id="KW-0472">Membrane</keyword>
<dbReference type="InterPro" id="IPR008969">
    <property type="entry name" value="CarboxyPept-like_regulatory"/>
</dbReference>
<dbReference type="InterPro" id="IPR039426">
    <property type="entry name" value="TonB-dep_rcpt-like"/>
</dbReference>
<dbReference type="EMBL" id="NASZ01000003">
    <property type="protein sequence ID" value="MBD0724338.1"/>
    <property type="molecule type" value="Genomic_DNA"/>
</dbReference>
<evidence type="ECO:0000256" key="13">
    <source>
        <dbReference type="RuleBase" id="RU003357"/>
    </source>
</evidence>
<evidence type="ECO:0000256" key="3">
    <source>
        <dbReference type="ARBA" id="ARBA00022452"/>
    </source>
</evidence>
<evidence type="ECO:0000259" key="16">
    <source>
        <dbReference type="Pfam" id="PF07715"/>
    </source>
</evidence>
<accession>A0ABR7UQ40</accession>
<keyword evidence="2 12" id="KW-0813">Transport</keyword>
<keyword evidence="5 12" id="KW-0812">Transmembrane</keyword>
<evidence type="ECO:0000256" key="7">
    <source>
        <dbReference type="ARBA" id="ARBA00023004"/>
    </source>
</evidence>
<evidence type="ECO:0000256" key="10">
    <source>
        <dbReference type="ARBA" id="ARBA00023136"/>
    </source>
</evidence>
<reference evidence="17 18" key="1">
    <citation type="journal article" date="2020" name="Microbiol. Res.">
        <title>Flavobacterium pokkalii sp. nov., a novel plant growth promoting native rhizobacteria isolated from pokkali rice grown in coastal saline affected agricultural regions of southern India, Kerala.</title>
        <authorList>
            <person name="Menon R.R."/>
            <person name="Kumari S."/>
            <person name="Viver T."/>
            <person name="Rameshkumar N."/>
        </authorList>
    </citation>
    <scope>NUCLEOTIDE SEQUENCE [LARGE SCALE GENOMIC DNA]</scope>
    <source>
        <strain evidence="17 18">L1I52</strain>
    </source>
</reference>
<dbReference type="Gene3D" id="2.40.170.20">
    <property type="entry name" value="TonB-dependent receptor, beta-barrel domain"/>
    <property type="match status" value="1"/>
</dbReference>
<evidence type="ECO:0000313" key="17">
    <source>
        <dbReference type="EMBL" id="MBD0724338.1"/>
    </source>
</evidence>
<evidence type="ECO:0000256" key="2">
    <source>
        <dbReference type="ARBA" id="ARBA00022448"/>
    </source>
</evidence>
<dbReference type="SUPFAM" id="SSF49464">
    <property type="entry name" value="Carboxypeptidase regulatory domain-like"/>
    <property type="match status" value="1"/>
</dbReference>
<evidence type="ECO:0000256" key="11">
    <source>
        <dbReference type="ARBA" id="ARBA00023237"/>
    </source>
</evidence>
<dbReference type="SUPFAM" id="SSF56935">
    <property type="entry name" value="Porins"/>
    <property type="match status" value="1"/>
</dbReference>
<protein>
    <submittedName>
        <fullName evidence="17">TonB-dependent receptor</fullName>
    </submittedName>
</protein>
<dbReference type="InterPro" id="IPR036942">
    <property type="entry name" value="Beta-barrel_TonB_sf"/>
</dbReference>
<name>A0ABR7UQ40_9FLAO</name>
<dbReference type="Proteomes" id="UP000661715">
    <property type="component" value="Unassembled WGS sequence"/>
</dbReference>
<evidence type="ECO:0000313" key="18">
    <source>
        <dbReference type="Proteomes" id="UP000661715"/>
    </source>
</evidence>
<evidence type="ECO:0000256" key="12">
    <source>
        <dbReference type="PROSITE-ProRule" id="PRU01360"/>
    </source>
</evidence>
<evidence type="ECO:0000256" key="5">
    <source>
        <dbReference type="ARBA" id="ARBA00022692"/>
    </source>
</evidence>
<dbReference type="InterPro" id="IPR000531">
    <property type="entry name" value="Beta-barrel_TonB"/>
</dbReference>
<dbReference type="Pfam" id="PF13715">
    <property type="entry name" value="CarbopepD_reg_2"/>
    <property type="match status" value="1"/>
</dbReference>
<dbReference type="Pfam" id="PF00593">
    <property type="entry name" value="TonB_dep_Rec_b-barrel"/>
    <property type="match status" value="1"/>
</dbReference>
<sequence>MKTDNLLWKRIGLLIALLLFNASFSQNSNLSGTVTDASGAPLPGVNIAIKNSSKAIATDANGKYSFNNLKNGSIGLIATYIGFKKTEISVNVNGNTVQNITLTEDANVLEDVVITGVVNPKAKIKSSVSITSLGTEQINQSAPRSTAEIFRTIPGIRSESSGGEGNSNISVRGVPISSGGSKYLQLQEDGLPVLLFGDIAFATADIFTRFDGNIAKVEAIRGGSASTLSSNSPGGIINFISKTGKTEGGNISTTFGLDYGNFRTDIDYGGKIGEGLYFHTGGFYRTGEGVRKTGFNSNNGGQFKFNITKEFENGSITVYAKFLNDRAAAYMPMPVAVSGTNANPTWKSVNGYDATTGALQSIYLTHNLGLGPDGNVRREAVANGMHPVSKSIGANANFDLDGGWKITDNIRFTSNSGGFISPFPAELATAATIANSFGTGSTLVYADNGAAFNNPNGLVARIHMFDTQLNNMGNFMNDLRLTKKFNKVGVTAGLFKSMQNISMSWLWNSYLQEVSDNNPRLINVKNAGGALLSENGLYAYGTPAWGNLARNYDTQYNVSAPYVNISIDATDKLSLEGGLRYDKGKVTGSFAGGTSTTYDINNDGTISVPEQNVYAVDNANATTVNYAYDYYSYTLGANFLINNKQSVFARYSRGASAKADRILFNGDLDYLNGDKMNALDFLQQAEIGYKQKFNKGYFYATAFHSKTDEQGGFEATSNSIIQNNYKSLGLELESSYDVVDNLNLRGSLTYTKAEITSGANDGNQPRRQPKLMYSFIPTYKFMDNKNTLGLSFIGQSKAYAQDSNQLIMNGFVIVNGFVEVGIAKGLSLNVSGNNLFNTLAITEAEEGSITENTVNYVRARSLTGRSVSMCLAYKF</sequence>
<feature type="signal peptide" evidence="14">
    <location>
        <begin position="1"/>
        <end position="25"/>
    </location>
</feature>
<keyword evidence="7" id="KW-0408">Iron</keyword>
<feature type="chain" id="PRO_5046383418" evidence="14">
    <location>
        <begin position="26"/>
        <end position="875"/>
    </location>
</feature>
<keyword evidence="18" id="KW-1185">Reference proteome</keyword>
<dbReference type="Gene3D" id="2.170.130.10">
    <property type="entry name" value="TonB-dependent receptor, plug domain"/>
    <property type="match status" value="1"/>
</dbReference>
<comment type="subcellular location">
    <subcellularLocation>
        <location evidence="1 12">Cell outer membrane</location>
        <topology evidence="1 12">Multi-pass membrane protein</topology>
    </subcellularLocation>
</comment>
<dbReference type="Gene3D" id="2.60.40.1120">
    <property type="entry name" value="Carboxypeptidase-like, regulatory domain"/>
    <property type="match status" value="1"/>
</dbReference>
<keyword evidence="8" id="KW-0406">Ion transport</keyword>
<proteinExistence type="inferred from homology"/>
<keyword evidence="17" id="KW-0675">Receptor</keyword>
<evidence type="ECO:0000256" key="14">
    <source>
        <dbReference type="SAM" id="SignalP"/>
    </source>
</evidence>
<dbReference type="PANTHER" id="PTHR32552">
    <property type="entry name" value="FERRICHROME IRON RECEPTOR-RELATED"/>
    <property type="match status" value="1"/>
</dbReference>
<evidence type="ECO:0000259" key="15">
    <source>
        <dbReference type="Pfam" id="PF00593"/>
    </source>
</evidence>
<dbReference type="RefSeq" id="WP_188219795.1">
    <property type="nucleotide sequence ID" value="NZ_NASZ01000003.1"/>
</dbReference>
<evidence type="ECO:0000256" key="1">
    <source>
        <dbReference type="ARBA" id="ARBA00004571"/>
    </source>
</evidence>
<evidence type="ECO:0000256" key="6">
    <source>
        <dbReference type="ARBA" id="ARBA00022729"/>
    </source>
</evidence>
<dbReference type="InterPro" id="IPR012910">
    <property type="entry name" value="Plug_dom"/>
</dbReference>
<feature type="domain" description="TonB-dependent receptor plug" evidence="16">
    <location>
        <begin position="124"/>
        <end position="236"/>
    </location>
</feature>
<gene>
    <name evidence="17" type="ORF">B6A10_04015</name>
</gene>